<evidence type="ECO:0000259" key="2">
    <source>
        <dbReference type="Pfam" id="PF00501"/>
    </source>
</evidence>
<name>A0A3A4B017_9ACTN</name>
<dbReference type="Proteomes" id="UP000265768">
    <property type="component" value="Unassembled WGS sequence"/>
</dbReference>
<feature type="compositionally biased region" description="Basic and acidic residues" evidence="1">
    <location>
        <begin position="388"/>
        <end position="401"/>
    </location>
</feature>
<dbReference type="OrthoDB" id="2472181at2"/>
<comment type="caution">
    <text evidence="3">The sequence shown here is derived from an EMBL/GenBank/DDBJ whole genome shotgun (WGS) entry which is preliminary data.</text>
</comment>
<dbReference type="SUPFAM" id="SSF56801">
    <property type="entry name" value="Acetyl-CoA synthetase-like"/>
    <property type="match status" value="1"/>
</dbReference>
<evidence type="ECO:0000313" key="3">
    <source>
        <dbReference type="EMBL" id="RJL33268.1"/>
    </source>
</evidence>
<proteinExistence type="predicted"/>
<dbReference type="Gene3D" id="3.30.300.30">
    <property type="match status" value="1"/>
</dbReference>
<dbReference type="InterPro" id="IPR045851">
    <property type="entry name" value="AMP-bd_C_sf"/>
</dbReference>
<dbReference type="Pfam" id="PF00501">
    <property type="entry name" value="AMP-binding"/>
    <property type="match status" value="1"/>
</dbReference>
<organism evidence="3 4">
    <name type="scientific">Bailinhaonella thermotolerans</name>
    <dbReference type="NCBI Taxonomy" id="1070861"/>
    <lineage>
        <taxon>Bacteria</taxon>
        <taxon>Bacillati</taxon>
        <taxon>Actinomycetota</taxon>
        <taxon>Actinomycetes</taxon>
        <taxon>Streptosporangiales</taxon>
        <taxon>Streptosporangiaceae</taxon>
        <taxon>Bailinhaonella</taxon>
    </lineage>
</organism>
<dbReference type="Gene3D" id="3.40.50.12780">
    <property type="entry name" value="N-terminal domain of ligase-like"/>
    <property type="match status" value="1"/>
</dbReference>
<dbReference type="InterPro" id="IPR050237">
    <property type="entry name" value="ATP-dep_AMP-bd_enzyme"/>
</dbReference>
<sequence>MDSLPPEGTLPSPLHPPPASGLIHELLDTAAAAVPDRTAVRDPQGSWTYRRLARRSLSFAGWLRRRGVLPGDRVLLRLPSERPTVAMAHGVSRAGAVLVPVNPRMRPYHLRSVLRSAEPRIVITDAEGRERLRGLTAVPVLDVAEVWPEAEAEPADALPAAAGAADPAVLIYTSGSTAEPKGVICPHAQMTFATRALTSVLGYRPADVVFCRFPLSWDYGLYKTLMACAARCEIVLSEGESDLTLLARLRESRATVVPIVPSMAAMILRLSERDRDPIPSVRLLTNTGDVLPRAAIDGLRERFPGARVVRQYGQTEAKRITVMPPGQDRERPDSVGLPLPGTRVMILDERGAAVPPGQVGEIVVAGPHVMAGYWRAPEETARAFRREAGEARKPGEARDPGEAGGPGEAGEAGETRLHTGDYGRLDADGYLYFEGRRDTLFKRNGVRVSALEIEAAASDIPGVRAAAVLPPGDRHDLSLFVEGELEPAEVLRLLRDRLEPEKVPRICRVLPRLPLTPHGKTSRRDLAALLDDPVAEGAG</sequence>
<protein>
    <submittedName>
        <fullName evidence="3">Long-chain fatty acid--CoA ligase</fullName>
    </submittedName>
</protein>
<dbReference type="EMBL" id="QZEY01000003">
    <property type="protein sequence ID" value="RJL33268.1"/>
    <property type="molecule type" value="Genomic_DNA"/>
</dbReference>
<gene>
    <name evidence="3" type="ORF">D5H75_10635</name>
</gene>
<evidence type="ECO:0000256" key="1">
    <source>
        <dbReference type="SAM" id="MobiDB-lite"/>
    </source>
</evidence>
<dbReference type="InterPro" id="IPR042099">
    <property type="entry name" value="ANL_N_sf"/>
</dbReference>
<accession>A0A3A4B017</accession>
<evidence type="ECO:0000313" key="4">
    <source>
        <dbReference type="Proteomes" id="UP000265768"/>
    </source>
</evidence>
<dbReference type="PANTHER" id="PTHR43767">
    <property type="entry name" value="LONG-CHAIN-FATTY-ACID--COA LIGASE"/>
    <property type="match status" value="1"/>
</dbReference>
<feature type="region of interest" description="Disordered" evidence="1">
    <location>
        <begin position="388"/>
        <end position="420"/>
    </location>
</feature>
<dbReference type="PANTHER" id="PTHR43767:SF1">
    <property type="entry name" value="NONRIBOSOMAL PEPTIDE SYNTHASE PES1 (EUROFUNG)-RELATED"/>
    <property type="match status" value="1"/>
</dbReference>
<dbReference type="InterPro" id="IPR000873">
    <property type="entry name" value="AMP-dep_synth/lig_dom"/>
</dbReference>
<dbReference type="AlphaFoldDB" id="A0A3A4B017"/>
<keyword evidence="3" id="KW-0436">Ligase</keyword>
<keyword evidence="4" id="KW-1185">Reference proteome</keyword>
<dbReference type="RefSeq" id="WP_119926228.1">
    <property type="nucleotide sequence ID" value="NZ_QZEY01000003.1"/>
</dbReference>
<dbReference type="GO" id="GO:0016878">
    <property type="term" value="F:acid-thiol ligase activity"/>
    <property type="evidence" value="ECO:0007669"/>
    <property type="project" value="UniProtKB-ARBA"/>
</dbReference>
<feature type="domain" description="AMP-dependent synthetase/ligase" evidence="2">
    <location>
        <begin position="28"/>
        <end position="374"/>
    </location>
</feature>
<reference evidence="3 4" key="1">
    <citation type="submission" date="2018-09" db="EMBL/GenBank/DDBJ databases">
        <title>YIM 75507 draft genome.</title>
        <authorList>
            <person name="Tang S."/>
            <person name="Feng Y."/>
        </authorList>
    </citation>
    <scope>NUCLEOTIDE SEQUENCE [LARGE SCALE GENOMIC DNA]</scope>
    <source>
        <strain evidence="3 4">YIM 75507</strain>
    </source>
</reference>